<dbReference type="InterPro" id="IPR005672">
    <property type="entry name" value="Phosphate_PstA"/>
</dbReference>
<keyword evidence="4" id="KW-0813">Transport</keyword>
<feature type="transmembrane region" description="Helical" evidence="9">
    <location>
        <begin position="138"/>
        <end position="159"/>
    </location>
</feature>
<evidence type="ECO:0000256" key="4">
    <source>
        <dbReference type="ARBA" id="ARBA00022448"/>
    </source>
</evidence>
<dbReference type="AlphaFoldDB" id="Q6ANW5"/>
<dbReference type="NCBIfam" id="TIGR00974">
    <property type="entry name" value="3a0107s02c"/>
    <property type="match status" value="1"/>
</dbReference>
<feature type="domain" description="ABC transmembrane type-1" evidence="10">
    <location>
        <begin position="68"/>
        <end position="278"/>
    </location>
</feature>
<dbReference type="OrthoDB" id="9807065at2"/>
<feature type="transmembrane region" description="Helical" evidence="9">
    <location>
        <begin position="64"/>
        <end position="92"/>
    </location>
</feature>
<dbReference type="GO" id="GO:0035435">
    <property type="term" value="P:phosphate ion transmembrane transport"/>
    <property type="evidence" value="ECO:0007669"/>
    <property type="project" value="InterPro"/>
</dbReference>
<keyword evidence="5 9" id="KW-1003">Cell membrane</keyword>
<evidence type="ECO:0000256" key="9">
    <source>
        <dbReference type="RuleBase" id="RU363043"/>
    </source>
</evidence>
<dbReference type="EMBL" id="CR522870">
    <property type="protein sequence ID" value="CAG35959.1"/>
    <property type="molecule type" value="Genomic_DNA"/>
</dbReference>
<comment type="caution">
    <text evidence="9">Lacks conserved residue(s) required for the propagation of feature annotation.</text>
</comment>
<dbReference type="Proteomes" id="UP000000602">
    <property type="component" value="Chromosome"/>
</dbReference>
<name>Q6ANW5_DESPS</name>
<dbReference type="InterPro" id="IPR035906">
    <property type="entry name" value="MetI-like_sf"/>
</dbReference>
<reference evidence="12" key="1">
    <citation type="journal article" date="2004" name="Environ. Microbiol.">
        <title>The genome of Desulfotalea psychrophila, a sulfate-reducing bacterium from permanently cold Arctic sediments.</title>
        <authorList>
            <person name="Rabus R."/>
            <person name="Ruepp A."/>
            <person name="Frickey T."/>
            <person name="Rattei T."/>
            <person name="Fartmann B."/>
            <person name="Stark M."/>
            <person name="Bauer M."/>
            <person name="Zibat A."/>
            <person name="Lombardot T."/>
            <person name="Becker I."/>
            <person name="Amann J."/>
            <person name="Gellner K."/>
            <person name="Teeling H."/>
            <person name="Leuschner W.D."/>
            <person name="Gloeckner F.-O."/>
            <person name="Lupas A.N."/>
            <person name="Amann R."/>
            <person name="Klenk H.-P."/>
        </authorList>
    </citation>
    <scope>NUCLEOTIDE SEQUENCE [LARGE SCALE GENOMIC DNA]</scope>
    <source>
        <strain evidence="12">DSM 12343 / LSv54</strain>
    </source>
</reference>
<gene>
    <name evidence="11" type="ordered locus">DP1230</name>
</gene>
<dbReference type="CDD" id="cd06261">
    <property type="entry name" value="TM_PBP2"/>
    <property type="match status" value="1"/>
</dbReference>
<proteinExistence type="inferred from homology"/>
<evidence type="ECO:0000256" key="1">
    <source>
        <dbReference type="ARBA" id="ARBA00004651"/>
    </source>
</evidence>
<dbReference type="GO" id="GO:0005886">
    <property type="term" value="C:plasma membrane"/>
    <property type="evidence" value="ECO:0007669"/>
    <property type="project" value="UniProtKB-SubCell"/>
</dbReference>
<evidence type="ECO:0000256" key="3">
    <source>
        <dbReference type="ARBA" id="ARBA00016864"/>
    </source>
</evidence>
<dbReference type="PANTHER" id="PTHR43470">
    <property type="entry name" value="PHOSPHATE TRANSPORT SYSTEM PERMEASE PROTEIN PSTA-RELATED"/>
    <property type="match status" value="1"/>
</dbReference>
<dbReference type="HOGENOM" id="CLU_033621_2_2_7"/>
<keyword evidence="8 9" id="KW-0472">Membrane</keyword>
<organism evidence="11 12">
    <name type="scientific">Desulfotalea psychrophila (strain LSv54 / DSM 12343)</name>
    <dbReference type="NCBI Taxonomy" id="177439"/>
    <lineage>
        <taxon>Bacteria</taxon>
        <taxon>Pseudomonadati</taxon>
        <taxon>Thermodesulfobacteriota</taxon>
        <taxon>Desulfobulbia</taxon>
        <taxon>Desulfobulbales</taxon>
        <taxon>Desulfocapsaceae</taxon>
        <taxon>Desulfotalea</taxon>
    </lineage>
</organism>
<comment type="subcellular location">
    <subcellularLocation>
        <location evidence="1 9">Cell membrane</location>
        <topology evidence="1 9">Multi-pass membrane protein</topology>
    </subcellularLocation>
</comment>
<evidence type="ECO:0000256" key="2">
    <source>
        <dbReference type="ARBA" id="ARBA00007069"/>
    </source>
</evidence>
<evidence type="ECO:0000256" key="7">
    <source>
        <dbReference type="ARBA" id="ARBA00022989"/>
    </source>
</evidence>
<keyword evidence="12" id="KW-1185">Reference proteome</keyword>
<evidence type="ECO:0000256" key="5">
    <source>
        <dbReference type="ARBA" id="ARBA00022475"/>
    </source>
</evidence>
<dbReference type="STRING" id="177439.DP1230"/>
<dbReference type="PANTHER" id="PTHR43470:SF3">
    <property type="entry name" value="PHOSPHATE TRANSPORT SYSTEM PERMEASE PROTEIN PSTA-RELATED"/>
    <property type="match status" value="1"/>
</dbReference>
<dbReference type="GO" id="GO:0005315">
    <property type="term" value="F:phosphate transmembrane transporter activity"/>
    <property type="evidence" value="ECO:0007669"/>
    <property type="project" value="InterPro"/>
</dbReference>
<keyword evidence="6 9" id="KW-0812">Transmembrane</keyword>
<sequence length="291" mass="31514">MRKLFEQASILFSWAAFALLLAALLTIIGYLFHQGGAFLNSRTLFGEVGAVDALLFHRQVFDGLFPALMGTFALVLLAVLLAIPIGIAAGIYMAEYARGKTKIFFSLLFDILAGLPSIVIGLAGFSITILLHKMFPGRIGPCLLLSAASLAFLILPYLIRTCQAALESVPQTLRQTAPALGASKIQNILQVLLPSKLPDILGGIILAIGRAAEDTAVIMLTGAVASAGMIRSLFEQFEALPFYIYYISSQYSNRDELHRGFGAALLLLALCALLFLGAWVIERMLSQYNKR</sequence>
<evidence type="ECO:0000256" key="8">
    <source>
        <dbReference type="ARBA" id="ARBA00023136"/>
    </source>
</evidence>
<feature type="transmembrane region" description="Helical" evidence="9">
    <location>
        <begin position="12"/>
        <end position="32"/>
    </location>
</feature>
<dbReference type="PROSITE" id="PS50928">
    <property type="entry name" value="ABC_TM1"/>
    <property type="match status" value="1"/>
</dbReference>
<dbReference type="Pfam" id="PF00528">
    <property type="entry name" value="BPD_transp_1"/>
    <property type="match status" value="1"/>
</dbReference>
<feature type="transmembrane region" description="Helical" evidence="9">
    <location>
        <begin position="104"/>
        <end position="132"/>
    </location>
</feature>
<evidence type="ECO:0000313" key="11">
    <source>
        <dbReference type="EMBL" id="CAG35959.1"/>
    </source>
</evidence>
<accession>Q6ANW5</accession>
<protein>
    <recommendedName>
        <fullName evidence="3 9">Phosphate transport system permease protein PstA</fullName>
    </recommendedName>
</protein>
<dbReference type="RefSeq" id="WP_011188471.1">
    <property type="nucleotide sequence ID" value="NC_006138.1"/>
</dbReference>
<keyword evidence="7 9" id="KW-1133">Transmembrane helix</keyword>
<evidence type="ECO:0000313" key="12">
    <source>
        <dbReference type="Proteomes" id="UP000000602"/>
    </source>
</evidence>
<dbReference type="InterPro" id="IPR000515">
    <property type="entry name" value="MetI-like"/>
</dbReference>
<evidence type="ECO:0000259" key="10">
    <source>
        <dbReference type="PROSITE" id="PS50928"/>
    </source>
</evidence>
<dbReference type="eggNOG" id="COG0581">
    <property type="taxonomic scope" value="Bacteria"/>
</dbReference>
<feature type="transmembrane region" description="Helical" evidence="9">
    <location>
        <begin position="261"/>
        <end position="281"/>
    </location>
</feature>
<comment type="similarity">
    <text evidence="2 9">Belongs to the binding-protein-dependent transport system permease family. CysTW subfamily.</text>
</comment>
<evidence type="ECO:0000256" key="6">
    <source>
        <dbReference type="ARBA" id="ARBA00022692"/>
    </source>
</evidence>
<dbReference type="KEGG" id="dps:DP1230"/>
<dbReference type="Gene3D" id="1.10.3720.10">
    <property type="entry name" value="MetI-like"/>
    <property type="match status" value="1"/>
</dbReference>
<dbReference type="SUPFAM" id="SSF161098">
    <property type="entry name" value="MetI-like"/>
    <property type="match status" value="1"/>
</dbReference>